<keyword evidence="2" id="KW-1185">Reference proteome</keyword>
<organism evidence="1 2">
    <name type="scientific">Candidatus Kirkpatrickella diaphorinae</name>
    <dbReference type="NCBI Taxonomy" id="2984322"/>
    <lineage>
        <taxon>Bacteria</taxon>
        <taxon>Pseudomonadati</taxon>
        <taxon>Pseudomonadota</taxon>
        <taxon>Alphaproteobacteria</taxon>
        <taxon>Acetobacterales</taxon>
        <taxon>Acetobacteraceae</taxon>
        <taxon>Candidatus Kirkpatrickella</taxon>
    </lineage>
</organism>
<dbReference type="EMBL" id="CP107052">
    <property type="protein sequence ID" value="UYH50727.1"/>
    <property type="molecule type" value="Genomic_DNA"/>
</dbReference>
<evidence type="ECO:0000313" key="1">
    <source>
        <dbReference type="EMBL" id="UYH50727.1"/>
    </source>
</evidence>
<sequence length="69" mass="7345">MSWDGGSSVTGCAVRGASSRDAIGQMAYRVLLMLRSTKNVTIGASRYPVVTKAIMKIDIADKLVTPSQL</sequence>
<proteinExistence type="predicted"/>
<reference evidence="1" key="1">
    <citation type="submission" date="2022-10" db="EMBL/GenBank/DDBJ databases">
        <title>Candidatus Kirkpatrella diaphorinas gen. nov., sp. nov., an uncultured endosymbiont identified in a population of Diaphorina citri from Hawaii.</title>
        <authorList>
            <person name="Henry E.M."/>
            <person name="Carlson C.R."/>
            <person name="Kuo Y.-W."/>
        </authorList>
    </citation>
    <scope>NUCLEOTIDE SEQUENCE</scope>
    <source>
        <strain evidence="1">CADCRV1</strain>
    </source>
</reference>
<dbReference type="RefSeq" id="WP_319806314.1">
    <property type="nucleotide sequence ID" value="NZ_CP107052.1"/>
</dbReference>
<name>A0ABY6GHF3_9PROT</name>
<protein>
    <submittedName>
        <fullName evidence="1">Uncharacterized protein</fullName>
    </submittedName>
</protein>
<dbReference type="Proteomes" id="UP001163831">
    <property type="component" value="Chromosome"/>
</dbReference>
<accession>A0ABY6GHF3</accession>
<evidence type="ECO:0000313" key="2">
    <source>
        <dbReference type="Proteomes" id="UP001163831"/>
    </source>
</evidence>
<gene>
    <name evidence="1" type="ORF">N5W20_06300</name>
</gene>